<reference evidence="3" key="1">
    <citation type="journal article" date="2019" name="Int. J. Syst. Evol. Microbiol.">
        <title>The Global Catalogue of Microorganisms (GCM) 10K type strain sequencing project: providing services to taxonomists for standard genome sequencing and annotation.</title>
        <authorList>
            <consortium name="The Broad Institute Genomics Platform"/>
            <consortium name="The Broad Institute Genome Sequencing Center for Infectious Disease"/>
            <person name="Wu L."/>
            <person name="Ma J."/>
        </authorList>
    </citation>
    <scope>NUCLEOTIDE SEQUENCE [LARGE SCALE GENOMIC DNA]</scope>
    <source>
        <strain evidence="3">CGMCC 1.10131</strain>
    </source>
</reference>
<evidence type="ECO:0000256" key="1">
    <source>
        <dbReference type="SAM" id="Phobius"/>
    </source>
</evidence>
<dbReference type="EMBL" id="BMDY01000019">
    <property type="protein sequence ID" value="GGB14007.1"/>
    <property type="molecule type" value="Genomic_DNA"/>
</dbReference>
<gene>
    <name evidence="2" type="ORF">GCM10007414_29250</name>
</gene>
<dbReference type="Pfam" id="PF03334">
    <property type="entry name" value="PhaG_MnhG_YufB"/>
    <property type="match status" value="1"/>
</dbReference>
<keyword evidence="1" id="KW-1133">Transmembrane helix</keyword>
<dbReference type="PANTHER" id="PTHR34703:SF1">
    <property type="entry name" value="ANTIPORTER SUBUNIT MNHG2-RELATED"/>
    <property type="match status" value="1"/>
</dbReference>
<feature type="transmembrane region" description="Helical" evidence="1">
    <location>
        <begin position="39"/>
        <end position="59"/>
    </location>
</feature>
<proteinExistence type="predicted"/>
<sequence>MSGLVELIVSLFLVLGAIVMLIGSIGLAKFPDFFTRLHAPTKASTLGVGCILIASMIYFSFDLGHLTLKELLISVFLLITAPIAAHMLAKAGLHYKVKLKDNTQNQVLSQRAYQHQSPKDDE</sequence>
<organism evidence="2 3">
    <name type="scientific">Agarivorans gilvus</name>
    <dbReference type="NCBI Taxonomy" id="680279"/>
    <lineage>
        <taxon>Bacteria</taxon>
        <taxon>Pseudomonadati</taxon>
        <taxon>Pseudomonadota</taxon>
        <taxon>Gammaproteobacteria</taxon>
        <taxon>Alteromonadales</taxon>
        <taxon>Alteromonadaceae</taxon>
        <taxon>Agarivorans</taxon>
    </lineage>
</organism>
<name>A0ABQ1I3Z8_9ALTE</name>
<dbReference type="RefSeq" id="WP_055731302.1">
    <property type="nucleotide sequence ID" value="NZ_BMDY01000019.1"/>
</dbReference>
<feature type="transmembrane region" description="Helical" evidence="1">
    <location>
        <begin position="71"/>
        <end position="89"/>
    </location>
</feature>
<keyword evidence="1" id="KW-0812">Transmembrane</keyword>
<keyword evidence="3" id="KW-1185">Reference proteome</keyword>
<dbReference type="InterPro" id="IPR005133">
    <property type="entry name" value="PhaG_MnhG_YufB"/>
</dbReference>
<dbReference type="NCBIfam" id="TIGR01300">
    <property type="entry name" value="CPA3_mnhG_phaG"/>
    <property type="match status" value="1"/>
</dbReference>
<feature type="transmembrane region" description="Helical" evidence="1">
    <location>
        <begin position="6"/>
        <end position="27"/>
    </location>
</feature>
<keyword evidence="1" id="KW-0472">Membrane</keyword>
<protein>
    <submittedName>
        <fullName evidence="2">Monovalent cation/H+ antiporter subunit G</fullName>
    </submittedName>
</protein>
<dbReference type="Proteomes" id="UP000651977">
    <property type="component" value="Unassembled WGS sequence"/>
</dbReference>
<evidence type="ECO:0000313" key="3">
    <source>
        <dbReference type="Proteomes" id="UP000651977"/>
    </source>
</evidence>
<dbReference type="PANTHER" id="PTHR34703">
    <property type="entry name" value="ANTIPORTER SUBUNIT MNHG2-RELATED"/>
    <property type="match status" value="1"/>
</dbReference>
<comment type="caution">
    <text evidence="2">The sequence shown here is derived from an EMBL/GenBank/DDBJ whole genome shotgun (WGS) entry which is preliminary data.</text>
</comment>
<dbReference type="NCBIfam" id="NF009316">
    <property type="entry name" value="PRK12674.1-5"/>
    <property type="match status" value="1"/>
</dbReference>
<evidence type="ECO:0000313" key="2">
    <source>
        <dbReference type="EMBL" id="GGB14007.1"/>
    </source>
</evidence>
<accession>A0ABQ1I3Z8</accession>